<gene>
    <name evidence="2" type="ORF">BDK89_4103</name>
</gene>
<organism evidence="2 3">
    <name type="scientific">Ilumatobacter fluminis</name>
    <dbReference type="NCBI Taxonomy" id="467091"/>
    <lineage>
        <taxon>Bacteria</taxon>
        <taxon>Bacillati</taxon>
        <taxon>Actinomycetota</taxon>
        <taxon>Acidimicrobiia</taxon>
        <taxon>Acidimicrobiales</taxon>
        <taxon>Ilumatobacteraceae</taxon>
        <taxon>Ilumatobacter</taxon>
    </lineage>
</organism>
<evidence type="ECO:0000313" key="3">
    <source>
        <dbReference type="Proteomes" id="UP000294558"/>
    </source>
</evidence>
<protein>
    <submittedName>
        <fullName evidence="2">Glycosyltransferase involved in cell wall biosynthesis</fullName>
    </submittedName>
</protein>
<dbReference type="Pfam" id="PF00534">
    <property type="entry name" value="Glycos_transf_1"/>
    <property type="match status" value="1"/>
</dbReference>
<name>A0A4R7I486_9ACTN</name>
<comment type="caution">
    <text evidence="2">The sequence shown here is derived from an EMBL/GenBank/DDBJ whole genome shotgun (WGS) entry which is preliminary data.</text>
</comment>
<dbReference type="PANTHER" id="PTHR12526:SF630">
    <property type="entry name" value="GLYCOSYLTRANSFERASE"/>
    <property type="match status" value="1"/>
</dbReference>
<dbReference type="GO" id="GO:0016757">
    <property type="term" value="F:glycosyltransferase activity"/>
    <property type="evidence" value="ECO:0007669"/>
    <property type="project" value="InterPro"/>
</dbReference>
<dbReference type="InterPro" id="IPR001296">
    <property type="entry name" value="Glyco_trans_1"/>
</dbReference>
<feature type="domain" description="Glycosyl transferase family 1" evidence="1">
    <location>
        <begin position="186"/>
        <end position="344"/>
    </location>
</feature>
<dbReference type="Proteomes" id="UP000294558">
    <property type="component" value="Unassembled WGS sequence"/>
</dbReference>
<dbReference type="EMBL" id="SOAU01000001">
    <property type="protein sequence ID" value="TDT18482.1"/>
    <property type="molecule type" value="Genomic_DNA"/>
</dbReference>
<keyword evidence="3" id="KW-1185">Reference proteome</keyword>
<dbReference type="Gene3D" id="3.40.50.2000">
    <property type="entry name" value="Glycogen Phosphorylase B"/>
    <property type="match status" value="2"/>
</dbReference>
<dbReference type="PANTHER" id="PTHR12526">
    <property type="entry name" value="GLYCOSYLTRANSFERASE"/>
    <property type="match status" value="1"/>
</dbReference>
<evidence type="ECO:0000313" key="2">
    <source>
        <dbReference type="EMBL" id="TDT18482.1"/>
    </source>
</evidence>
<proteinExistence type="predicted"/>
<dbReference type="AlphaFoldDB" id="A0A4R7I486"/>
<dbReference type="RefSeq" id="WP_166657728.1">
    <property type="nucleotide sequence ID" value="NZ_SOAU01000001.1"/>
</dbReference>
<keyword evidence="2" id="KW-0808">Transferase</keyword>
<accession>A0A4R7I486</accession>
<sequence length="370" mass="39438">MRVALFDDRPHGIYGAKLTSLALLDGLREAGNDAVVISVDDGPFLQRAEAIGFETSIVRQPPSLRRYDRTILHDGVIGKLRSAAAALATNWRVARRCRELEVDAVLANSIRSVLLLGATNRIVAPVIWYVQIQQDFGRLSRLAARCATRRVGLSEAVASTSAGLDDVVPIGLELDPFTTLDRAGAEPDLVLSVGGFFPRKGLVDNVHAVAAAQRILERRLRLRIVGGVNTPDEREERERVAAAAALDEVDVEFAGWTDDVAAELERAAVVVHLAHAEGTPRALIEGSAAAIPIIASDVGATASVVTDAVTGFVVEPGDHVAAGDRIARLLADPELAAKMGVEGRTHVAEHFASAAMIDAFVGILDTVRRN</sequence>
<reference evidence="2 3" key="1">
    <citation type="submission" date="2019-03" db="EMBL/GenBank/DDBJ databases">
        <title>Sequencing the genomes of 1000 actinobacteria strains.</title>
        <authorList>
            <person name="Klenk H.-P."/>
        </authorList>
    </citation>
    <scope>NUCLEOTIDE SEQUENCE [LARGE SCALE GENOMIC DNA]</scope>
    <source>
        <strain evidence="2 3">DSM 18936</strain>
    </source>
</reference>
<dbReference type="SUPFAM" id="SSF53756">
    <property type="entry name" value="UDP-Glycosyltransferase/glycogen phosphorylase"/>
    <property type="match status" value="1"/>
</dbReference>
<evidence type="ECO:0000259" key="1">
    <source>
        <dbReference type="Pfam" id="PF00534"/>
    </source>
</evidence>